<evidence type="ECO:0000313" key="2">
    <source>
        <dbReference type="EMBL" id="CAB1415415.1"/>
    </source>
</evidence>
<evidence type="ECO:0000256" key="1">
    <source>
        <dbReference type="SAM" id="MobiDB-lite"/>
    </source>
</evidence>
<name>A0A9N7TLV2_PLEPL</name>
<sequence length="97" mass="10726">MTPEVTQETGRRRTTSEGQYQSSHESTPPVHSPDFANNLSLNPGGRPREGLMHSYREAFEDHKPDGFAFGGGGENSPQTPGFPVSPQTPYFNMCRSR</sequence>
<feature type="region of interest" description="Disordered" evidence="1">
    <location>
        <begin position="62"/>
        <end position="88"/>
    </location>
</feature>
<comment type="caution">
    <text evidence="2">The sequence shown here is derived from an EMBL/GenBank/DDBJ whole genome shotgun (WGS) entry which is preliminary data.</text>
</comment>
<dbReference type="Proteomes" id="UP001153269">
    <property type="component" value="Unassembled WGS sequence"/>
</dbReference>
<accession>A0A9N7TLV2</accession>
<reference evidence="2" key="1">
    <citation type="submission" date="2020-03" db="EMBL/GenBank/DDBJ databases">
        <authorList>
            <person name="Weist P."/>
        </authorList>
    </citation>
    <scope>NUCLEOTIDE SEQUENCE</scope>
</reference>
<feature type="compositionally biased region" description="Polar residues" evidence="1">
    <location>
        <begin position="75"/>
        <end position="88"/>
    </location>
</feature>
<dbReference type="AlphaFoldDB" id="A0A9N7TLV2"/>
<feature type="compositionally biased region" description="Polar residues" evidence="1">
    <location>
        <begin position="16"/>
        <end position="26"/>
    </location>
</feature>
<dbReference type="EMBL" id="CADEAL010000155">
    <property type="protein sequence ID" value="CAB1415415.1"/>
    <property type="molecule type" value="Genomic_DNA"/>
</dbReference>
<organism evidence="2 3">
    <name type="scientific">Pleuronectes platessa</name>
    <name type="common">European plaice</name>
    <dbReference type="NCBI Taxonomy" id="8262"/>
    <lineage>
        <taxon>Eukaryota</taxon>
        <taxon>Metazoa</taxon>
        <taxon>Chordata</taxon>
        <taxon>Craniata</taxon>
        <taxon>Vertebrata</taxon>
        <taxon>Euteleostomi</taxon>
        <taxon>Actinopterygii</taxon>
        <taxon>Neopterygii</taxon>
        <taxon>Teleostei</taxon>
        <taxon>Neoteleostei</taxon>
        <taxon>Acanthomorphata</taxon>
        <taxon>Carangaria</taxon>
        <taxon>Pleuronectiformes</taxon>
        <taxon>Pleuronectoidei</taxon>
        <taxon>Pleuronectidae</taxon>
        <taxon>Pleuronectes</taxon>
    </lineage>
</organism>
<evidence type="ECO:0000313" key="3">
    <source>
        <dbReference type="Proteomes" id="UP001153269"/>
    </source>
</evidence>
<keyword evidence="3" id="KW-1185">Reference proteome</keyword>
<feature type="region of interest" description="Disordered" evidence="1">
    <location>
        <begin position="1"/>
        <end position="50"/>
    </location>
</feature>
<proteinExistence type="predicted"/>
<gene>
    <name evidence="2" type="ORF">PLEPLA_LOCUS3131</name>
</gene>
<protein>
    <submittedName>
        <fullName evidence="2">Uncharacterized protein</fullName>
    </submittedName>
</protein>